<keyword evidence="10" id="KW-1185">Reference proteome</keyword>
<dbReference type="InterPro" id="IPR036878">
    <property type="entry name" value="Glu_permease_IIB"/>
</dbReference>
<comment type="caution">
    <text evidence="9">The sequence shown here is derived from an EMBL/GenBank/DDBJ whole genome shotgun (WGS) entry which is preliminary data.</text>
</comment>
<feature type="domain" description="PTS EIIB type-1" evidence="8">
    <location>
        <begin position="62"/>
        <end position="138"/>
    </location>
</feature>
<reference evidence="9 10" key="1">
    <citation type="submission" date="2019-05" db="EMBL/GenBank/DDBJ databases">
        <title>Culicoidintestinum kansasii gen. nov., sp. nov. from the gastrointestinal tract of the biting midge, Culicoides sonorensis.</title>
        <authorList>
            <person name="Neupane S."/>
            <person name="Ghosh A."/>
            <person name="Gunther S."/>
            <person name="Martin K."/>
            <person name="Zurek L."/>
        </authorList>
    </citation>
    <scope>NUCLEOTIDE SEQUENCE [LARGE SCALE GENOMIC DNA]</scope>
    <source>
        <strain evidence="9 10">CS-1</strain>
    </source>
</reference>
<evidence type="ECO:0000313" key="10">
    <source>
        <dbReference type="Proteomes" id="UP000306912"/>
    </source>
</evidence>
<dbReference type="PANTHER" id="PTHR30009:SF4">
    <property type="entry name" value="PTS SYSTEM N-ACETYLGLUCOSAMINE-SPECIFIC EIICBA COMPONENT"/>
    <property type="match status" value="1"/>
</dbReference>
<dbReference type="GO" id="GO:0016301">
    <property type="term" value="F:kinase activity"/>
    <property type="evidence" value="ECO:0007669"/>
    <property type="project" value="UniProtKB-KW"/>
</dbReference>
<keyword evidence="3" id="KW-0808">Transferase</keyword>
<dbReference type="Proteomes" id="UP000306912">
    <property type="component" value="Unassembled WGS sequence"/>
</dbReference>
<dbReference type="Pfam" id="PF00367">
    <property type="entry name" value="PTS_EIIB"/>
    <property type="match status" value="1"/>
</dbReference>
<dbReference type="InterPro" id="IPR050429">
    <property type="entry name" value="PTS_Glucose_EIICBA"/>
</dbReference>
<evidence type="ECO:0000256" key="1">
    <source>
        <dbReference type="ARBA" id="ARBA00022448"/>
    </source>
</evidence>
<dbReference type="NCBIfam" id="TIGR00826">
    <property type="entry name" value="EIIB_glc"/>
    <property type="match status" value="1"/>
</dbReference>
<dbReference type="PROSITE" id="PS51098">
    <property type="entry name" value="PTS_EIIB_TYPE_1"/>
    <property type="match status" value="1"/>
</dbReference>
<dbReference type="InterPro" id="IPR001996">
    <property type="entry name" value="PTS_IIB_1"/>
</dbReference>
<dbReference type="EMBL" id="VBWP01000003">
    <property type="protein sequence ID" value="TLG75258.1"/>
    <property type="molecule type" value="Genomic_DNA"/>
</dbReference>
<keyword evidence="5" id="KW-0418">Kinase</keyword>
<evidence type="ECO:0000256" key="6">
    <source>
        <dbReference type="PROSITE-ProRule" id="PRU00421"/>
    </source>
</evidence>
<dbReference type="SUPFAM" id="SSF55604">
    <property type="entry name" value="Glucose permease domain IIB"/>
    <property type="match status" value="1"/>
</dbReference>
<gene>
    <name evidence="9" type="ORF">FEZ08_04220</name>
</gene>
<feature type="active site" description="Phosphocysteine intermediate; for EIIB activity" evidence="6">
    <location>
        <position position="84"/>
    </location>
</feature>
<dbReference type="AlphaFoldDB" id="A0A5R8QDI2"/>
<accession>A0A5R8QDI2</accession>
<protein>
    <submittedName>
        <fullName evidence="9">LPXTG cell wall anchor domain-containing protein</fullName>
    </submittedName>
</protein>
<feature type="transmembrane region" description="Helical" evidence="7">
    <location>
        <begin position="6"/>
        <end position="27"/>
    </location>
</feature>
<dbReference type="NCBIfam" id="TIGR01167">
    <property type="entry name" value="LPXTG_anchor"/>
    <property type="match status" value="1"/>
</dbReference>
<proteinExistence type="predicted"/>
<dbReference type="OrthoDB" id="2045873at2"/>
<name>A0A5R8QDI2_9FIRM</name>
<keyword evidence="7" id="KW-1133">Transmembrane helix</keyword>
<evidence type="ECO:0000259" key="8">
    <source>
        <dbReference type="PROSITE" id="PS51098"/>
    </source>
</evidence>
<dbReference type="GO" id="GO:0005886">
    <property type="term" value="C:plasma membrane"/>
    <property type="evidence" value="ECO:0007669"/>
    <property type="project" value="TreeGrafter"/>
</dbReference>
<sequence length="138" mass="15440">METWQIILIIIGIIVLIAAIAGGVFLYRKKKQYDVMLKAAKYLQEDEEQEALREQQRVQLSDDEASKIIVALGGAENIASIEQCAIRLRAVINDRAKIDEKALKAAGVSGVLKTTKYVQLIVGDRAELILEQIKKYLK</sequence>
<keyword evidence="7" id="KW-0472">Membrane</keyword>
<evidence type="ECO:0000256" key="3">
    <source>
        <dbReference type="ARBA" id="ARBA00022679"/>
    </source>
</evidence>
<dbReference type="RefSeq" id="WP_138190479.1">
    <property type="nucleotide sequence ID" value="NZ_VBWP01000003.1"/>
</dbReference>
<evidence type="ECO:0000256" key="4">
    <source>
        <dbReference type="ARBA" id="ARBA00022683"/>
    </source>
</evidence>
<keyword evidence="1" id="KW-0813">Transport</keyword>
<evidence type="ECO:0000256" key="2">
    <source>
        <dbReference type="ARBA" id="ARBA00022597"/>
    </source>
</evidence>
<evidence type="ECO:0000256" key="7">
    <source>
        <dbReference type="SAM" id="Phobius"/>
    </source>
</evidence>
<dbReference type="GO" id="GO:0009401">
    <property type="term" value="P:phosphoenolpyruvate-dependent sugar phosphotransferase system"/>
    <property type="evidence" value="ECO:0007669"/>
    <property type="project" value="UniProtKB-KW"/>
</dbReference>
<dbReference type="GO" id="GO:0015764">
    <property type="term" value="P:N-acetylglucosamine transport"/>
    <property type="evidence" value="ECO:0007669"/>
    <property type="project" value="TreeGrafter"/>
</dbReference>
<keyword evidence="7" id="KW-0812">Transmembrane</keyword>
<evidence type="ECO:0000256" key="5">
    <source>
        <dbReference type="ARBA" id="ARBA00022777"/>
    </source>
</evidence>
<dbReference type="Gene3D" id="3.30.1360.60">
    <property type="entry name" value="Glucose permease domain IIB"/>
    <property type="match status" value="1"/>
</dbReference>
<dbReference type="InParanoid" id="A0A5R8QDI2"/>
<dbReference type="GO" id="GO:0090563">
    <property type="term" value="F:protein-phosphocysteine-sugar phosphotransferase activity"/>
    <property type="evidence" value="ECO:0007669"/>
    <property type="project" value="TreeGrafter"/>
</dbReference>
<organism evidence="9 10">
    <name type="scientific">Culicoidibacter larvae</name>
    <dbReference type="NCBI Taxonomy" id="2579976"/>
    <lineage>
        <taxon>Bacteria</taxon>
        <taxon>Bacillati</taxon>
        <taxon>Bacillota</taxon>
        <taxon>Culicoidibacteria</taxon>
        <taxon>Culicoidibacterales</taxon>
        <taxon>Culicoidibacteraceae</taxon>
        <taxon>Culicoidibacter</taxon>
    </lineage>
</organism>
<dbReference type="PANTHER" id="PTHR30009">
    <property type="entry name" value="CYTOCHROME C-TYPE SYNTHESIS PROTEIN AND PTS TRANSMEMBRANE COMPONENT"/>
    <property type="match status" value="1"/>
</dbReference>
<dbReference type="GO" id="GO:0008982">
    <property type="term" value="F:protein-N(PI)-phosphohistidine-sugar phosphotransferase activity"/>
    <property type="evidence" value="ECO:0007669"/>
    <property type="project" value="InterPro"/>
</dbReference>
<evidence type="ECO:0000313" key="9">
    <source>
        <dbReference type="EMBL" id="TLG75258.1"/>
    </source>
</evidence>
<dbReference type="InterPro" id="IPR018113">
    <property type="entry name" value="PTrfase_EIIB_Cys"/>
</dbReference>
<keyword evidence="2" id="KW-0762">Sugar transport</keyword>
<keyword evidence="4" id="KW-0598">Phosphotransferase system</keyword>